<dbReference type="InterPro" id="IPR003879">
    <property type="entry name" value="Butyrophylin_SPRY"/>
</dbReference>
<dbReference type="EMBL" id="JAOPHQ010004302">
    <property type="protein sequence ID" value="KAK0139739.1"/>
    <property type="molecule type" value="Genomic_DNA"/>
</dbReference>
<dbReference type="InterPro" id="IPR051051">
    <property type="entry name" value="E3_ubiq-ligase_TRIM/RNF"/>
</dbReference>
<dbReference type="SMART" id="SM00449">
    <property type="entry name" value="SPRY"/>
    <property type="match status" value="1"/>
</dbReference>
<organism evidence="9 10">
    <name type="scientific">Merluccius polli</name>
    <name type="common">Benguela hake</name>
    <name type="synonym">Merluccius cadenati</name>
    <dbReference type="NCBI Taxonomy" id="89951"/>
    <lineage>
        <taxon>Eukaryota</taxon>
        <taxon>Metazoa</taxon>
        <taxon>Chordata</taxon>
        <taxon>Craniata</taxon>
        <taxon>Vertebrata</taxon>
        <taxon>Euteleostomi</taxon>
        <taxon>Actinopterygii</taxon>
        <taxon>Neopterygii</taxon>
        <taxon>Teleostei</taxon>
        <taxon>Neoteleostei</taxon>
        <taxon>Acanthomorphata</taxon>
        <taxon>Zeiogadaria</taxon>
        <taxon>Gadariae</taxon>
        <taxon>Gadiformes</taxon>
        <taxon>Gadoidei</taxon>
        <taxon>Merlucciidae</taxon>
        <taxon>Merluccius</taxon>
    </lineage>
</organism>
<dbReference type="InterPro" id="IPR006574">
    <property type="entry name" value="PRY"/>
</dbReference>
<dbReference type="SMART" id="SM00336">
    <property type="entry name" value="BBOX"/>
    <property type="match status" value="1"/>
</dbReference>
<dbReference type="Pfam" id="PF13765">
    <property type="entry name" value="PRY"/>
    <property type="match status" value="1"/>
</dbReference>
<keyword evidence="2 4" id="KW-0863">Zinc-finger</keyword>
<accession>A0AA47MGD3</accession>
<protein>
    <submittedName>
        <fullName evidence="9">Tripartite motif-containing protein 16</fullName>
    </submittedName>
</protein>
<feature type="compositionally biased region" description="Basic and acidic residues" evidence="6">
    <location>
        <begin position="316"/>
        <end position="325"/>
    </location>
</feature>
<dbReference type="PROSITE" id="PS50188">
    <property type="entry name" value="B302_SPRY"/>
    <property type="match status" value="1"/>
</dbReference>
<dbReference type="AlphaFoldDB" id="A0AA47MGD3"/>
<proteinExistence type="predicted"/>
<dbReference type="CDD" id="cd19769">
    <property type="entry name" value="Bbox2_TRIM16-like"/>
    <property type="match status" value="1"/>
</dbReference>
<dbReference type="InterPro" id="IPR001870">
    <property type="entry name" value="B30.2/SPRY"/>
</dbReference>
<dbReference type="Pfam" id="PF25600">
    <property type="entry name" value="TRIM_CC"/>
    <property type="match status" value="1"/>
</dbReference>
<feature type="compositionally biased region" description="Low complexity" evidence="6">
    <location>
        <begin position="339"/>
        <end position="350"/>
    </location>
</feature>
<name>A0AA47MGD3_MERPO</name>
<dbReference type="SMART" id="SM00589">
    <property type="entry name" value="PRY"/>
    <property type="match status" value="1"/>
</dbReference>
<feature type="region of interest" description="Disordered" evidence="6">
    <location>
        <begin position="1"/>
        <end position="36"/>
    </location>
</feature>
<feature type="domain" description="B box-type" evidence="7">
    <location>
        <begin position="92"/>
        <end position="132"/>
    </location>
</feature>
<dbReference type="PROSITE" id="PS50119">
    <property type="entry name" value="ZF_BBOX"/>
    <property type="match status" value="1"/>
</dbReference>
<evidence type="ECO:0000256" key="4">
    <source>
        <dbReference type="PROSITE-ProRule" id="PRU00024"/>
    </source>
</evidence>
<dbReference type="Gene3D" id="2.60.120.920">
    <property type="match status" value="1"/>
</dbReference>
<feature type="compositionally biased region" description="Low complexity" evidence="6">
    <location>
        <begin position="21"/>
        <end position="35"/>
    </location>
</feature>
<dbReference type="Pfam" id="PF00643">
    <property type="entry name" value="zf-B_box"/>
    <property type="match status" value="1"/>
</dbReference>
<dbReference type="InterPro" id="IPR003877">
    <property type="entry name" value="SPRY_dom"/>
</dbReference>
<evidence type="ECO:0000256" key="3">
    <source>
        <dbReference type="ARBA" id="ARBA00022833"/>
    </source>
</evidence>
<evidence type="ECO:0000259" key="7">
    <source>
        <dbReference type="PROSITE" id="PS50119"/>
    </source>
</evidence>
<keyword evidence="1" id="KW-0479">Metal-binding</keyword>
<dbReference type="InterPro" id="IPR000315">
    <property type="entry name" value="Znf_B-box"/>
</dbReference>
<keyword evidence="10" id="KW-1185">Reference proteome</keyword>
<evidence type="ECO:0000256" key="1">
    <source>
        <dbReference type="ARBA" id="ARBA00022723"/>
    </source>
</evidence>
<keyword evidence="3" id="KW-0862">Zinc</keyword>
<evidence type="ECO:0000313" key="10">
    <source>
        <dbReference type="Proteomes" id="UP001174136"/>
    </source>
</evidence>
<dbReference type="InterPro" id="IPR013320">
    <property type="entry name" value="ConA-like_dom_sf"/>
</dbReference>
<feature type="coiled-coil region" evidence="5">
    <location>
        <begin position="212"/>
        <end position="239"/>
    </location>
</feature>
<evidence type="ECO:0000256" key="6">
    <source>
        <dbReference type="SAM" id="MobiDB-lite"/>
    </source>
</evidence>
<evidence type="ECO:0000259" key="8">
    <source>
        <dbReference type="PROSITE" id="PS50188"/>
    </source>
</evidence>
<dbReference type="PRINTS" id="PR01407">
    <property type="entry name" value="BUTYPHLNCDUF"/>
</dbReference>
<feature type="domain" description="B30.2/SPRY" evidence="8">
    <location>
        <begin position="342"/>
        <end position="531"/>
    </location>
</feature>
<reference evidence="9" key="1">
    <citation type="journal article" date="2023" name="Front. Mar. Sci.">
        <title>A new Merluccius polli reference genome to investigate the effects of global change in West African waters.</title>
        <authorList>
            <person name="Mateo J.L."/>
            <person name="Blanco-Fernandez C."/>
            <person name="Garcia-Vazquez E."/>
            <person name="Machado-Schiaffino G."/>
        </authorList>
    </citation>
    <scope>NUCLEOTIDE SEQUENCE</scope>
    <source>
        <strain evidence="9">C29</strain>
        <tissue evidence="9">Fin</tissue>
    </source>
</reference>
<dbReference type="InterPro" id="IPR058030">
    <property type="entry name" value="TRIM8/14/16/25/29/45/65_CC"/>
</dbReference>
<feature type="region of interest" description="Disordered" evidence="6">
    <location>
        <begin position="316"/>
        <end position="352"/>
    </location>
</feature>
<dbReference type="PANTHER" id="PTHR25465">
    <property type="entry name" value="B-BOX DOMAIN CONTAINING"/>
    <property type="match status" value="1"/>
</dbReference>
<dbReference type="InterPro" id="IPR043136">
    <property type="entry name" value="B30.2/SPRY_sf"/>
</dbReference>
<dbReference type="SUPFAM" id="SSF49899">
    <property type="entry name" value="Concanavalin A-like lectins/glucanases"/>
    <property type="match status" value="1"/>
</dbReference>
<evidence type="ECO:0000256" key="2">
    <source>
        <dbReference type="ARBA" id="ARBA00022771"/>
    </source>
</evidence>
<dbReference type="SUPFAM" id="SSF57845">
    <property type="entry name" value="B-box zinc-binding domain"/>
    <property type="match status" value="1"/>
</dbReference>
<dbReference type="GO" id="GO:0005737">
    <property type="term" value="C:cytoplasm"/>
    <property type="evidence" value="ECO:0007669"/>
    <property type="project" value="UniProtKB-ARBA"/>
</dbReference>
<dbReference type="Gene3D" id="3.30.160.60">
    <property type="entry name" value="Classic Zinc Finger"/>
    <property type="match status" value="1"/>
</dbReference>
<gene>
    <name evidence="9" type="primary">Trim16_33</name>
    <name evidence="9" type="ORF">N1851_023352</name>
</gene>
<keyword evidence="5" id="KW-0175">Coiled coil</keyword>
<dbReference type="Proteomes" id="UP001174136">
    <property type="component" value="Unassembled WGS sequence"/>
</dbReference>
<dbReference type="Gene3D" id="4.10.830.40">
    <property type="match status" value="1"/>
</dbReference>
<dbReference type="Pfam" id="PF00622">
    <property type="entry name" value="SPRY"/>
    <property type="match status" value="1"/>
</dbReference>
<dbReference type="PANTHER" id="PTHR25465:SF5">
    <property type="entry name" value="E3 UBIQUITIN_ISG15 LIGASE TRIM25-RELATED"/>
    <property type="match status" value="1"/>
</dbReference>
<sequence length="531" mass="60944">MSHPSTLDLDRYSSMNKTQTRRSTTTTHAKTRSLSRGQAKTGDVMCDFCTRKERAALSCLVCQASFCEDHVQTHYEYPALMKHKLVKATGQMREKLCAQHDKLLEAYCRTDNTSVCVLCMMDEHKHHDTVPAGTERTEKQKQLGNTLHKSQQRIDGRVKKWQDLRQAVESVKHSAQTASDENERIFTEILRSVERKFTEVREMIETHEKITVSRAEILLDRLEEEITLMRKKHNDLEKLSHTDDHIHFLQASLSWQALSGPSGYEDLNNIVVAPNYSFEAAKRAIASLKREVEEASKAETSKISAAVKEVHITKQVDKKTDRADDADTVVVSEPRREPQLQQQQQQQQPRTRQDFMKYSLQVTLDSNTVHSNLHLSDGNRTATMVQDPKKYSSHPDRFDQWQQVLSRESVSSGRHYWEVDWRGTETDIAVTYRGIRRKGSGNECSLGWNEQSWSLYCSQAKYSFVHNNRNTDLEVPRSSRVGVYLDYNAGLLAFYSVSEGTLHLLHRVQVSFTEPVYPAFSVWGFGSSIKL</sequence>
<evidence type="ECO:0000256" key="5">
    <source>
        <dbReference type="SAM" id="Coils"/>
    </source>
</evidence>
<dbReference type="CDD" id="cd16040">
    <property type="entry name" value="SPRY_PRY_SNTX"/>
    <property type="match status" value="1"/>
</dbReference>
<comment type="caution">
    <text evidence="9">The sequence shown here is derived from an EMBL/GenBank/DDBJ whole genome shotgun (WGS) entry which is preliminary data.</text>
</comment>
<evidence type="ECO:0000313" key="9">
    <source>
        <dbReference type="EMBL" id="KAK0139739.1"/>
    </source>
</evidence>
<dbReference type="GO" id="GO:0008270">
    <property type="term" value="F:zinc ion binding"/>
    <property type="evidence" value="ECO:0007669"/>
    <property type="project" value="UniProtKB-KW"/>
</dbReference>